<dbReference type="SUPFAM" id="SSF55031">
    <property type="entry name" value="Bacterial exopeptidase dimerisation domain"/>
    <property type="match status" value="1"/>
</dbReference>
<dbReference type="InterPro" id="IPR050072">
    <property type="entry name" value="Peptidase_M20A"/>
</dbReference>
<name>A0ABT1JDA1_ACTCY</name>
<dbReference type="Gene3D" id="3.30.70.360">
    <property type="match status" value="1"/>
</dbReference>
<comment type="caution">
    <text evidence="7">The sequence shown here is derived from an EMBL/GenBank/DDBJ whole genome shotgun (WGS) entry which is preliminary data.</text>
</comment>
<evidence type="ECO:0000256" key="3">
    <source>
        <dbReference type="ARBA" id="ARBA00022723"/>
    </source>
</evidence>
<dbReference type="InterPro" id="IPR002933">
    <property type="entry name" value="Peptidase_M20"/>
</dbReference>
<evidence type="ECO:0000313" key="7">
    <source>
        <dbReference type="EMBL" id="MCP2330473.1"/>
    </source>
</evidence>
<evidence type="ECO:0000313" key="8">
    <source>
        <dbReference type="Proteomes" id="UP000791080"/>
    </source>
</evidence>
<evidence type="ECO:0000256" key="1">
    <source>
        <dbReference type="ARBA" id="ARBA00001947"/>
    </source>
</evidence>
<gene>
    <name evidence="7" type="ORF">G443_000743</name>
</gene>
<protein>
    <submittedName>
        <fullName evidence="7">Acetylornithine deacetylase/Succinyl-diaminopimelate desuccinylase</fullName>
    </submittedName>
</protein>
<sequence length="428" mass="45454">MDPAELCARLIRFDTSNRGGGDAEGEREAAEFVAGLLTDVGYAPVVLESAPRRSNVVVRVPGEDRDAPGLLVHGHLDVVPADPVLWSVDPFAGEIRDGFVWGRGAVDMKDMCAMVVSVLAGWAREGRRPRRDVVVAFVADEEDNGEFGAGWLVKNHAQLFEGCAAGISESGGVSHEVEGVRLYPVGTAERGTAHMRVTASGRAGHGSRRNEENAVRRLVAAVHRVAEYEWPVQLTPTVREFLVRTSSALGVRCDLGDVPGTVERLGAAGALVASTVRNSVTPTVLSAGYKVNVIPSTAVAELDARALPGSGDDLLATVDRLLGPGVSREQLVYNPAVESPVDSPWFESMAAALRAEDPEAVVVPYCLGGGTDAKAFARLGIHGYGFSPLRVPEAGYDYRAMAHGVDERVPVAGLEFGVRVLDRFLLGC</sequence>
<dbReference type="SUPFAM" id="SSF53187">
    <property type="entry name" value="Zn-dependent exopeptidases"/>
    <property type="match status" value="1"/>
</dbReference>
<dbReference type="Pfam" id="PF01546">
    <property type="entry name" value="Peptidase_M20"/>
    <property type="match status" value="1"/>
</dbReference>
<dbReference type="InterPro" id="IPR001261">
    <property type="entry name" value="ArgE/DapE_CS"/>
</dbReference>
<dbReference type="EMBL" id="AUBJ02000001">
    <property type="protein sequence ID" value="MCP2330473.1"/>
    <property type="molecule type" value="Genomic_DNA"/>
</dbReference>
<dbReference type="Pfam" id="PF07687">
    <property type="entry name" value="M20_dimer"/>
    <property type="match status" value="1"/>
</dbReference>
<comment type="similarity">
    <text evidence="2">Belongs to the peptidase M20A family.</text>
</comment>
<dbReference type="NCBIfam" id="NF005913">
    <property type="entry name" value="PRK07906.1"/>
    <property type="match status" value="1"/>
</dbReference>
<evidence type="ECO:0000256" key="4">
    <source>
        <dbReference type="ARBA" id="ARBA00022801"/>
    </source>
</evidence>
<dbReference type="InterPro" id="IPR036264">
    <property type="entry name" value="Bact_exopeptidase_dim_dom"/>
</dbReference>
<dbReference type="RefSeq" id="WP_026418030.1">
    <property type="nucleotide sequence ID" value="NZ_AUBJ02000001.1"/>
</dbReference>
<dbReference type="PANTHER" id="PTHR43808">
    <property type="entry name" value="ACETYLORNITHINE DEACETYLASE"/>
    <property type="match status" value="1"/>
</dbReference>
<dbReference type="PROSITE" id="PS00758">
    <property type="entry name" value="ARGE_DAPE_CPG2_1"/>
    <property type="match status" value="1"/>
</dbReference>
<comment type="cofactor">
    <cofactor evidence="1">
        <name>Zn(2+)</name>
        <dbReference type="ChEBI" id="CHEBI:29105"/>
    </cofactor>
</comment>
<evidence type="ECO:0000256" key="5">
    <source>
        <dbReference type="ARBA" id="ARBA00022833"/>
    </source>
</evidence>
<keyword evidence="5" id="KW-0862">Zinc</keyword>
<reference evidence="7 8" key="1">
    <citation type="submission" date="2022-06" db="EMBL/GenBank/DDBJ databases">
        <title>Genomic Encyclopedia of Type Strains, Phase I: the one thousand microbial genomes (KMG-I) project.</title>
        <authorList>
            <person name="Kyrpides N."/>
        </authorList>
    </citation>
    <scope>NUCLEOTIDE SEQUENCE [LARGE SCALE GENOMIC DNA]</scope>
    <source>
        <strain evidence="7 8">DSM 43889</strain>
    </source>
</reference>
<dbReference type="Gene3D" id="3.40.630.10">
    <property type="entry name" value="Zn peptidases"/>
    <property type="match status" value="1"/>
</dbReference>
<dbReference type="PANTHER" id="PTHR43808:SF8">
    <property type="entry name" value="PEPTIDASE M20 DIMERISATION DOMAIN-CONTAINING PROTEIN"/>
    <property type="match status" value="1"/>
</dbReference>
<evidence type="ECO:0000259" key="6">
    <source>
        <dbReference type="Pfam" id="PF07687"/>
    </source>
</evidence>
<keyword evidence="4" id="KW-0378">Hydrolase</keyword>
<keyword evidence="8" id="KW-1185">Reference proteome</keyword>
<dbReference type="Gene3D" id="1.10.150.900">
    <property type="match status" value="1"/>
</dbReference>
<accession>A0ABT1JDA1</accession>
<dbReference type="InterPro" id="IPR011650">
    <property type="entry name" value="Peptidase_M20_dimer"/>
</dbReference>
<organism evidence="7 8">
    <name type="scientific">Actinoalloteichus caeruleus DSM 43889</name>
    <dbReference type="NCBI Taxonomy" id="1120930"/>
    <lineage>
        <taxon>Bacteria</taxon>
        <taxon>Bacillati</taxon>
        <taxon>Actinomycetota</taxon>
        <taxon>Actinomycetes</taxon>
        <taxon>Pseudonocardiales</taxon>
        <taxon>Pseudonocardiaceae</taxon>
        <taxon>Actinoalloteichus</taxon>
        <taxon>Actinoalloteichus cyanogriseus</taxon>
    </lineage>
</organism>
<proteinExistence type="inferred from homology"/>
<dbReference type="Proteomes" id="UP000791080">
    <property type="component" value="Unassembled WGS sequence"/>
</dbReference>
<feature type="domain" description="Peptidase M20 dimerisation" evidence="6">
    <location>
        <begin position="187"/>
        <end position="310"/>
    </location>
</feature>
<evidence type="ECO:0000256" key="2">
    <source>
        <dbReference type="ARBA" id="ARBA00006247"/>
    </source>
</evidence>
<keyword evidence="3" id="KW-0479">Metal-binding</keyword>